<name>A0ABP8Y060_9MICO</name>
<comment type="similarity">
    <text evidence="1">Belongs to the universal stress protein A family.</text>
</comment>
<feature type="region of interest" description="Disordered" evidence="2">
    <location>
        <begin position="132"/>
        <end position="151"/>
    </location>
</feature>
<dbReference type="Pfam" id="PF00582">
    <property type="entry name" value="Usp"/>
    <property type="match status" value="2"/>
</dbReference>
<feature type="domain" description="UspA" evidence="3">
    <location>
        <begin position="4"/>
        <end position="130"/>
    </location>
</feature>
<evidence type="ECO:0000259" key="3">
    <source>
        <dbReference type="Pfam" id="PF00582"/>
    </source>
</evidence>
<feature type="domain" description="UspA" evidence="3">
    <location>
        <begin position="156"/>
        <end position="293"/>
    </location>
</feature>
<dbReference type="SUPFAM" id="SSF52402">
    <property type="entry name" value="Adenine nucleotide alpha hydrolases-like"/>
    <property type="match status" value="2"/>
</dbReference>
<sequence>MSGIVVGVNDSAEASEALDWAVAEARARSLPLTVVQVAPERDGAALAPVLGERRAALAELVTDAEQRLGPLDLDQVVVPGPAAEALLRVSVGAEMLVLGRRRRARLGRRVLGSVSTTVVENAGVPVTVVRRAHDGTGEAPSDDVGTPDGLPADRPRIVVGVDTSPHSVAALRHAAQVAAGTGAVLEPVFAWQITTLAPLPGSWGWAPPIDDYESFARERLDAAVEEAGTGLGPDRVFAHVVHGQAARVLITRAVGADRLVVGTRGLGGFDRLVLGSTSRQVLDHAGCPVTVVRA</sequence>
<dbReference type="EMBL" id="BAABID010000002">
    <property type="protein sequence ID" value="GAA4717282.1"/>
    <property type="molecule type" value="Genomic_DNA"/>
</dbReference>
<dbReference type="Proteomes" id="UP001500956">
    <property type="component" value="Unassembled WGS sequence"/>
</dbReference>
<dbReference type="PANTHER" id="PTHR46268:SF6">
    <property type="entry name" value="UNIVERSAL STRESS PROTEIN UP12"/>
    <property type="match status" value="1"/>
</dbReference>
<evidence type="ECO:0000313" key="4">
    <source>
        <dbReference type="EMBL" id="GAA4717282.1"/>
    </source>
</evidence>
<dbReference type="PANTHER" id="PTHR46268">
    <property type="entry name" value="STRESS RESPONSE PROTEIN NHAX"/>
    <property type="match status" value="1"/>
</dbReference>
<dbReference type="PRINTS" id="PR01438">
    <property type="entry name" value="UNVRSLSTRESS"/>
</dbReference>
<comment type="caution">
    <text evidence="4">The sequence shown here is derived from an EMBL/GenBank/DDBJ whole genome shotgun (WGS) entry which is preliminary data.</text>
</comment>
<evidence type="ECO:0000256" key="2">
    <source>
        <dbReference type="SAM" id="MobiDB-lite"/>
    </source>
</evidence>
<gene>
    <name evidence="4" type="ORF">GCM10023216_01560</name>
</gene>
<keyword evidence="5" id="KW-1185">Reference proteome</keyword>
<evidence type="ECO:0000313" key="5">
    <source>
        <dbReference type="Proteomes" id="UP001500956"/>
    </source>
</evidence>
<accession>A0ABP8Y060</accession>
<protein>
    <submittedName>
        <fullName evidence="4">Universal stress protein</fullName>
    </submittedName>
</protein>
<dbReference type="CDD" id="cd00293">
    <property type="entry name" value="USP-like"/>
    <property type="match status" value="1"/>
</dbReference>
<dbReference type="InterPro" id="IPR006016">
    <property type="entry name" value="UspA"/>
</dbReference>
<dbReference type="InterPro" id="IPR006015">
    <property type="entry name" value="Universal_stress_UspA"/>
</dbReference>
<organism evidence="4 5">
    <name type="scientific">Isoptericola chiayiensis</name>
    <dbReference type="NCBI Taxonomy" id="579446"/>
    <lineage>
        <taxon>Bacteria</taxon>
        <taxon>Bacillati</taxon>
        <taxon>Actinomycetota</taxon>
        <taxon>Actinomycetes</taxon>
        <taxon>Micrococcales</taxon>
        <taxon>Promicromonosporaceae</taxon>
        <taxon>Isoptericola</taxon>
    </lineage>
</organism>
<dbReference type="Gene3D" id="3.40.50.620">
    <property type="entry name" value="HUPs"/>
    <property type="match status" value="2"/>
</dbReference>
<reference evidence="5" key="1">
    <citation type="journal article" date="2019" name="Int. J. Syst. Evol. Microbiol.">
        <title>The Global Catalogue of Microorganisms (GCM) 10K type strain sequencing project: providing services to taxonomists for standard genome sequencing and annotation.</title>
        <authorList>
            <consortium name="The Broad Institute Genomics Platform"/>
            <consortium name="The Broad Institute Genome Sequencing Center for Infectious Disease"/>
            <person name="Wu L."/>
            <person name="Ma J."/>
        </authorList>
    </citation>
    <scope>NUCLEOTIDE SEQUENCE [LARGE SCALE GENOMIC DNA]</scope>
    <source>
        <strain evidence="5">JCM 18063</strain>
    </source>
</reference>
<proteinExistence type="inferred from homology"/>
<dbReference type="RefSeq" id="WP_172151997.1">
    <property type="nucleotide sequence ID" value="NZ_BAABID010000002.1"/>
</dbReference>
<evidence type="ECO:0000256" key="1">
    <source>
        <dbReference type="ARBA" id="ARBA00008791"/>
    </source>
</evidence>
<dbReference type="InterPro" id="IPR014729">
    <property type="entry name" value="Rossmann-like_a/b/a_fold"/>
</dbReference>